<dbReference type="InterPro" id="IPR014352">
    <property type="entry name" value="FERM/acyl-CoA-bd_prot_sf"/>
</dbReference>
<feature type="compositionally biased region" description="Low complexity" evidence="3">
    <location>
        <begin position="212"/>
        <end position="232"/>
    </location>
</feature>
<dbReference type="InterPro" id="IPR035984">
    <property type="entry name" value="Acyl-CoA-binding_sf"/>
</dbReference>
<dbReference type="GO" id="GO:0019915">
    <property type="term" value="P:lipid storage"/>
    <property type="evidence" value="ECO:0007669"/>
    <property type="project" value="UniProtKB-ARBA"/>
</dbReference>
<dbReference type="PROSITE" id="PS51228">
    <property type="entry name" value="ACB_2"/>
    <property type="match status" value="1"/>
</dbReference>
<dbReference type="Proteomes" id="UP000288716">
    <property type="component" value="Unassembled WGS sequence"/>
</dbReference>
<feature type="coiled-coil region" evidence="2">
    <location>
        <begin position="272"/>
        <end position="299"/>
    </location>
</feature>
<evidence type="ECO:0000256" key="3">
    <source>
        <dbReference type="SAM" id="MobiDB-lite"/>
    </source>
</evidence>
<organism evidence="5 6">
    <name type="scientific">Leptotrombidium deliense</name>
    <dbReference type="NCBI Taxonomy" id="299467"/>
    <lineage>
        <taxon>Eukaryota</taxon>
        <taxon>Metazoa</taxon>
        <taxon>Ecdysozoa</taxon>
        <taxon>Arthropoda</taxon>
        <taxon>Chelicerata</taxon>
        <taxon>Arachnida</taxon>
        <taxon>Acari</taxon>
        <taxon>Acariformes</taxon>
        <taxon>Trombidiformes</taxon>
        <taxon>Prostigmata</taxon>
        <taxon>Anystina</taxon>
        <taxon>Parasitengona</taxon>
        <taxon>Trombiculoidea</taxon>
        <taxon>Trombiculidae</taxon>
        <taxon>Leptotrombidium</taxon>
    </lineage>
</organism>
<proteinExistence type="predicted"/>
<dbReference type="PANTHER" id="PTHR23310:SF77">
    <property type="entry name" value="LD25952P"/>
    <property type="match status" value="1"/>
</dbReference>
<dbReference type="PRINTS" id="PR00689">
    <property type="entry name" value="ACOABINDINGP"/>
</dbReference>
<evidence type="ECO:0000313" key="6">
    <source>
        <dbReference type="Proteomes" id="UP000288716"/>
    </source>
</evidence>
<feature type="domain" description="ACB" evidence="4">
    <location>
        <begin position="13"/>
        <end position="102"/>
    </location>
</feature>
<feature type="compositionally biased region" description="Acidic residues" evidence="3">
    <location>
        <begin position="182"/>
        <end position="195"/>
    </location>
</feature>
<keyword evidence="1" id="KW-0446">Lipid-binding</keyword>
<dbReference type="GO" id="GO:0005737">
    <property type="term" value="C:cytoplasm"/>
    <property type="evidence" value="ECO:0007669"/>
    <property type="project" value="TreeGrafter"/>
</dbReference>
<dbReference type="FunFam" id="1.20.80.10:FF:000010">
    <property type="entry name" value="Acyl-CoA-binding domain-containing protein 5"/>
    <property type="match status" value="1"/>
</dbReference>
<dbReference type="GO" id="GO:0000062">
    <property type="term" value="F:fatty-acyl-CoA binding"/>
    <property type="evidence" value="ECO:0007669"/>
    <property type="project" value="InterPro"/>
</dbReference>
<keyword evidence="2" id="KW-0175">Coiled coil</keyword>
<dbReference type="AlphaFoldDB" id="A0A443SUJ1"/>
<dbReference type="EMBL" id="NCKV01000244">
    <property type="protein sequence ID" value="RWS31195.1"/>
    <property type="molecule type" value="Genomic_DNA"/>
</dbReference>
<dbReference type="Pfam" id="PF00887">
    <property type="entry name" value="ACBP"/>
    <property type="match status" value="1"/>
</dbReference>
<dbReference type="GO" id="GO:0006631">
    <property type="term" value="P:fatty acid metabolic process"/>
    <property type="evidence" value="ECO:0007669"/>
    <property type="project" value="TreeGrafter"/>
</dbReference>
<dbReference type="SUPFAM" id="SSF47027">
    <property type="entry name" value="Acyl-CoA binding protein"/>
    <property type="match status" value="1"/>
</dbReference>
<dbReference type="VEuPathDB" id="VectorBase:LDEU000850"/>
<evidence type="ECO:0000256" key="1">
    <source>
        <dbReference type="ARBA" id="ARBA00023121"/>
    </source>
</evidence>
<dbReference type="PROSITE" id="PS00880">
    <property type="entry name" value="ACB_1"/>
    <property type="match status" value="1"/>
</dbReference>
<name>A0A443SUJ1_9ACAR</name>
<comment type="caution">
    <text evidence="5">The sequence shown here is derived from an EMBL/GenBank/DDBJ whole genome shotgun (WGS) entry which is preliminary data.</text>
</comment>
<evidence type="ECO:0000313" key="5">
    <source>
        <dbReference type="EMBL" id="RWS31195.1"/>
    </source>
</evidence>
<feature type="region of interest" description="Disordered" evidence="3">
    <location>
        <begin position="177"/>
        <end position="232"/>
    </location>
</feature>
<gene>
    <name evidence="5" type="ORF">B4U80_06578</name>
</gene>
<reference evidence="5 6" key="1">
    <citation type="journal article" date="2018" name="Gigascience">
        <title>Genomes of trombidid mites reveal novel predicted allergens and laterally-transferred genes associated with secondary metabolism.</title>
        <authorList>
            <person name="Dong X."/>
            <person name="Chaisiri K."/>
            <person name="Xia D."/>
            <person name="Armstrong S.D."/>
            <person name="Fang Y."/>
            <person name="Donnelly M.J."/>
            <person name="Kadowaki T."/>
            <person name="McGarry J.W."/>
            <person name="Darby A.C."/>
            <person name="Makepeace B.L."/>
        </authorList>
    </citation>
    <scope>NUCLEOTIDE SEQUENCE [LARGE SCALE GENOMIC DNA]</scope>
    <source>
        <strain evidence="5">UoL-UT</strain>
    </source>
</reference>
<dbReference type="PANTHER" id="PTHR23310">
    <property type="entry name" value="ACYL-COA-BINDING PROTEIN, ACBP"/>
    <property type="match status" value="1"/>
</dbReference>
<dbReference type="STRING" id="299467.A0A443SUJ1"/>
<dbReference type="InterPro" id="IPR000582">
    <property type="entry name" value="Acyl-CoA-binding_protein"/>
</dbReference>
<sequence length="314" mass="34182">MTAERHQLANMSVEDQFKAAVNIIQSLPKNGHFQPSNDLKLKFYGFYKQATEGPNTTSKPAFYDIVAKAKWDAWKKLDSMSKEQAMKGYLSHVKIVETMSYTEEIADFYDVLGPFYEIVYESNPKKKEIKMNGGAPSNGVGNGSDYNYNHKNISGKNMMCVTFMTVTTSTEYTTFNGIENGGDSDAESDGDEFSDTFDHIGNARGEAENSSRRIAASGIASRPSSSRSHLNRGATNAAFNDLNLAAAISGGGAGGGGSNGQQYIVSSAIDINEQMALAILRLQQSLDQINNRITVMETRINSTSTSSLSVSKVY</sequence>
<dbReference type="InterPro" id="IPR022408">
    <property type="entry name" value="Acyl-CoA-binding_prot_CS"/>
</dbReference>
<dbReference type="Gene3D" id="1.20.80.10">
    <property type="match status" value="1"/>
</dbReference>
<keyword evidence="6" id="KW-1185">Reference proteome</keyword>
<evidence type="ECO:0000256" key="2">
    <source>
        <dbReference type="SAM" id="Coils"/>
    </source>
</evidence>
<evidence type="ECO:0000259" key="4">
    <source>
        <dbReference type="PROSITE" id="PS51228"/>
    </source>
</evidence>
<accession>A0A443SUJ1</accession>
<protein>
    <submittedName>
        <fullName evidence="5">Acyl-CoA-binding domain-containing protein 5A-like protein</fullName>
    </submittedName>
</protein>
<dbReference type="OrthoDB" id="71307at2759"/>